<proteinExistence type="predicted"/>
<comment type="caution">
    <text evidence="2">The sequence shown here is derived from an EMBL/GenBank/DDBJ whole genome shotgun (WGS) entry which is preliminary data.</text>
</comment>
<name>A0A2A2K9Z6_9BILA</name>
<dbReference type="GO" id="GO:0005615">
    <property type="term" value="C:extracellular space"/>
    <property type="evidence" value="ECO:0007669"/>
    <property type="project" value="TreeGrafter"/>
</dbReference>
<dbReference type="Pfam" id="PF02995">
    <property type="entry name" value="DUF229"/>
    <property type="match status" value="1"/>
</dbReference>
<gene>
    <name evidence="2" type="ORF">WR25_05394</name>
</gene>
<dbReference type="OrthoDB" id="413313at2759"/>
<dbReference type="STRING" id="2018661.A0A2A2K9Z6"/>
<evidence type="ECO:0000313" key="2">
    <source>
        <dbReference type="EMBL" id="PAV70761.1"/>
    </source>
</evidence>
<keyword evidence="1" id="KW-0472">Membrane</keyword>
<evidence type="ECO:0000256" key="1">
    <source>
        <dbReference type="SAM" id="Phobius"/>
    </source>
</evidence>
<dbReference type="InterPro" id="IPR004245">
    <property type="entry name" value="DUF229"/>
</dbReference>
<dbReference type="SUPFAM" id="SSF53649">
    <property type="entry name" value="Alkaline phosphatase-like"/>
    <property type="match status" value="1"/>
</dbReference>
<dbReference type="Gene3D" id="3.40.720.10">
    <property type="entry name" value="Alkaline Phosphatase, subunit A"/>
    <property type="match status" value="1"/>
</dbReference>
<keyword evidence="3" id="KW-1185">Reference proteome</keyword>
<dbReference type="EMBL" id="LIAE01009215">
    <property type="protein sequence ID" value="PAV70761.1"/>
    <property type="molecule type" value="Genomic_DNA"/>
</dbReference>
<keyword evidence="1" id="KW-1133">Transmembrane helix</keyword>
<dbReference type="AlphaFoldDB" id="A0A2A2K9Z6"/>
<keyword evidence="1" id="KW-0812">Transmembrane</keyword>
<protein>
    <submittedName>
        <fullName evidence="2">Uncharacterized protein</fullName>
    </submittedName>
</protein>
<feature type="transmembrane region" description="Helical" evidence="1">
    <location>
        <begin position="21"/>
        <end position="43"/>
    </location>
</feature>
<dbReference type="Proteomes" id="UP000218231">
    <property type="component" value="Unassembled WGS sequence"/>
</dbReference>
<dbReference type="FunFam" id="3.40.720.10:FF:000017">
    <property type="entry name" value="Predicted protein"/>
    <property type="match status" value="1"/>
</dbReference>
<dbReference type="PANTHER" id="PTHR10974:SF35">
    <property type="entry name" value="SULFATASE DOMAIN-CONTAINING PROTEIN"/>
    <property type="match status" value="1"/>
</dbReference>
<dbReference type="CDD" id="cd16021">
    <property type="entry name" value="ALP_like"/>
    <property type="match status" value="1"/>
</dbReference>
<organism evidence="2 3">
    <name type="scientific">Diploscapter pachys</name>
    <dbReference type="NCBI Taxonomy" id="2018661"/>
    <lineage>
        <taxon>Eukaryota</taxon>
        <taxon>Metazoa</taxon>
        <taxon>Ecdysozoa</taxon>
        <taxon>Nematoda</taxon>
        <taxon>Chromadorea</taxon>
        <taxon>Rhabditida</taxon>
        <taxon>Rhabditina</taxon>
        <taxon>Rhabditomorpha</taxon>
        <taxon>Rhabditoidea</taxon>
        <taxon>Rhabditidae</taxon>
        <taxon>Diploscapter</taxon>
    </lineage>
</organism>
<dbReference type="PANTHER" id="PTHR10974">
    <property type="entry name" value="FI08016P-RELATED"/>
    <property type="match status" value="1"/>
</dbReference>
<reference evidence="2 3" key="1">
    <citation type="journal article" date="2017" name="Curr. Biol.">
        <title>Genome architecture and evolution of a unichromosomal asexual nematode.</title>
        <authorList>
            <person name="Fradin H."/>
            <person name="Zegar C."/>
            <person name="Gutwein M."/>
            <person name="Lucas J."/>
            <person name="Kovtun M."/>
            <person name="Corcoran D."/>
            <person name="Baugh L.R."/>
            <person name="Kiontke K."/>
            <person name="Gunsalus K."/>
            <person name="Fitch D.H."/>
            <person name="Piano F."/>
        </authorList>
    </citation>
    <scope>NUCLEOTIDE SEQUENCE [LARGE SCALE GENOMIC DNA]</scope>
    <source>
        <strain evidence="2">PF1309</strain>
    </source>
</reference>
<evidence type="ECO:0000313" key="3">
    <source>
        <dbReference type="Proteomes" id="UP000218231"/>
    </source>
</evidence>
<sequence length="691" mass="80240">MHIFDLKHRLSKYSHYGPFALRVFFTICLAYGLISLYDSVFLFRSSNLSPEFRHLQTLQKSSSNGECKVPRLDPWDASIIKYFEKPKPLECRAVQKQLVKFLRGGVLEFNPTMVESISCEVTPFYHNNGVSDSEVVYGIPEKLDFTKSSRFQINHEFIEVTCKSAGVLAQEIYKYHFAQVISKNQTRVGNKTYPILLSSNVFPPVVMIGLDSMSRSNFMRQLPLTYQTLQALDFIDMMNHVKIGDNTYVNWLAILTGKRGVSSREFKAEMDESWNIAFDQFDMIWKNFSRNGYATLFAEDRPDIATFNYFGYLYGFRNTPVDHYFRPFWLAAYWSSIARRSNNYCYDDNTMFKIQLGYLEDFIKKYKNRRHFAYWWTQDMSHDYLNKIGMMDEDLNDFFVRNKKLLDDSIVIVFSDHGHRYDKIRETVIGRLEARMPFLSIKLPTWVRKNHRFGGVMDKLMENSGKLTTQFDLNESLNEIAWGNYLKPFPLRTSHVKKQLQRAHSIFHTMPKKRMCREANVPDDICVCYSETEIPRAEAQQPADAFMKGINELLKTADNEAAYDQDGNSLPVKKNYTCLPLKLKSINYASIRLPPPKLIDDPQTGQQVPLAGIEIQYRLVVKTQSPSDALIEGIVVKNFDNNEWIVTGEIERNNAYGNSSHCVVDRKLKLICHCVLSSKNENENENEQAEN</sequence>
<accession>A0A2A2K9Z6</accession>
<dbReference type="InterPro" id="IPR017850">
    <property type="entry name" value="Alkaline_phosphatase_core_sf"/>
</dbReference>